<sequence length="262" mass="29689">MEESSVYKLPQLYQDNGDNFVVIAHRGASAYYPENTMAAFKGALEMNAEMIELDVMMSKDGVPVVFHDATLDDHTNGSGNIGDYTLDELRKLDAGSWFDSTFAGEKIPTLEEVLAYASGKIALNIEIKTEAVTDEVEGGVEQKSLELVRKYGMENHVLFSSFDYRAVEHIKTLDSKMPAAILYEKKQSQKLLPSELLKKYEADAFNCSYRQLNTRRFKDVRENNIPVFVYTVDKPSQMRKLLKMNVSGIFTNKPDVLWEVLD</sequence>
<gene>
    <name evidence="2" type="ORF">G3570_11330</name>
</gene>
<evidence type="ECO:0000313" key="2">
    <source>
        <dbReference type="EMBL" id="NGP77230.1"/>
    </source>
</evidence>
<evidence type="ECO:0000259" key="1">
    <source>
        <dbReference type="PROSITE" id="PS51704"/>
    </source>
</evidence>
<comment type="caution">
    <text evidence="2">The sequence shown here is derived from an EMBL/GenBank/DDBJ whole genome shotgun (WGS) entry which is preliminary data.</text>
</comment>
<protein>
    <recommendedName>
        <fullName evidence="1">GP-PDE domain-containing protein</fullName>
    </recommendedName>
</protein>
<dbReference type="GO" id="GO:0006629">
    <property type="term" value="P:lipid metabolic process"/>
    <property type="evidence" value="ECO:0007669"/>
    <property type="project" value="InterPro"/>
</dbReference>
<dbReference type="PANTHER" id="PTHR46211">
    <property type="entry name" value="GLYCEROPHOSPHORYL DIESTER PHOSPHODIESTERASE"/>
    <property type="match status" value="1"/>
</dbReference>
<dbReference type="PROSITE" id="PS51704">
    <property type="entry name" value="GP_PDE"/>
    <property type="match status" value="1"/>
</dbReference>
<dbReference type="PANTHER" id="PTHR46211:SF1">
    <property type="entry name" value="GLYCEROPHOSPHODIESTER PHOSPHODIESTERASE, CYTOPLASMIC"/>
    <property type="match status" value="1"/>
</dbReference>
<dbReference type="InterPro" id="IPR017946">
    <property type="entry name" value="PLC-like_Pdiesterase_TIM-brl"/>
</dbReference>
<keyword evidence="3" id="KW-1185">Reference proteome</keyword>
<name>A0A6M1SW64_9BACT</name>
<dbReference type="Gene3D" id="3.20.20.190">
    <property type="entry name" value="Phosphatidylinositol (PI) phosphodiesterase"/>
    <property type="match status" value="1"/>
</dbReference>
<reference evidence="2 3" key="1">
    <citation type="submission" date="2020-02" db="EMBL/GenBank/DDBJ databases">
        <title>Balneolaceae bacterium YR4-1, complete genome.</title>
        <authorList>
            <person name="Li Y."/>
            <person name="Wu S."/>
        </authorList>
    </citation>
    <scope>NUCLEOTIDE SEQUENCE [LARGE SCALE GENOMIC DNA]</scope>
    <source>
        <strain evidence="2 3">YR4-1</strain>
    </source>
</reference>
<dbReference type="EMBL" id="JAALLT010000003">
    <property type="protein sequence ID" value="NGP77230.1"/>
    <property type="molecule type" value="Genomic_DNA"/>
</dbReference>
<dbReference type="SUPFAM" id="SSF51695">
    <property type="entry name" value="PLC-like phosphodiesterases"/>
    <property type="match status" value="1"/>
</dbReference>
<dbReference type="Pfam" id="PF03009">
    <property type="entry name" value="GDPD"/>
    <property type="match status" value="1"/>
</dbReference>
<dbReference type="AlphaFoldDB" id="A0A6M1SW64"/>
<dbReference type="GO" id="GO:0008081">
    <property type="term" value="F:phosphoric diester hydrolase activity"/>
    <property type="evidence" value="ECO:0007669"/>
    <property type="project" value="InterPro"/>
</dbReference>
<dbReference type="InterPro" id="IPR030395">
    <property type="entry name" value="GP_PDE_dom"/>
</dbReference>
<proteinExistence type="predicted"/>
<dbReference type="PROSITE" id="PS50007">
    <property type="entry name" value="PIPLC_X_DOMAIN"/>
    <property type="match status" value="1"/>
</dbReference>
<accession>A0A6M1SW64</accession>
<dbReference type="Proteomes" id="UP000473278">
    <property type="component" value="Unassembled WGS sequence"/>
</dbReference>
<feature type="domain" description="GP-PDE" evidence="1">
    <location>
        <begin position="20"/>
        <end position="261"/>
    </location>
</feature>
<evidence type="ECO:0000313" key="3">
    <source>
        <dbReference type="Proteomes" id="UP000473278"/>
    </source>
</evidence>
<organism evidence="2 3">
    <name type="scientific">Halalkalibaculum roseum</name>
    <dbReference type="NCBI Taxonomy" id="2709311"/>
    <lineage>
        <taxon>Bacteria</taxon>
        <taxon>Pseudomonadati</taxon>
        <taxon>Balneolota</taxon>
        <taxon>Balneolia</taxon>
        <taxon>Balneolales</taxon>
        <taxon>Balneolaceae</taxon>
        <taxon>Halalkalibaculum</taxon>
    </lineage>
</organism>